<keyword evidence="1" id="KW-0812">Transmembrane</keyword>
<evidence type="ECO:0000256" key="1">
    <source>
        <dbReference type="SAM" id="Phobius"/>
    </source>
</evidence>
<keyword evidence="1" id="KW-1133">Transmembrane helix</keyword>
<feature type="transmembrane region" description="Helical" evidence="1">
    <location>
        <begin position="6"/>
        <end position="27"/>
    </location>
</feature>
<dbReference type="RefSeq" id="WP_075949031.1">
    <property type="nucleotide sequence ID" value="NZ_LT629709.1"/>
</dbReference>
<dbReference type="EMBL" id="VZPS01000025">
    <property type="protein sequence ID" value="KAB0481168.1"/>
    <property type="molecule type" value="Genomic_DNA"/>
</dbReference>
<protein>
    <submittedName>
        <fullName evidence="4">Uncharacterized protein</fullName>
    </submittedName>
</protein>
<organism evidence="4 6">
    <name type="scientific">Pseudomonas reinekei</name>
    <dbReference type="NCBI Taxonomy" id="395598"/>
    <lineage>
        <taxon>Bacteria</taxon>
        <taxon>Pseudomonadati</taxon>
        <taxon>Pseudomonadota</taxon>
        <taxon>Gammaproteobacteria</taxon>
        <taxon>Pseudomonadales</taxon>
        <taxon>Pseudomonadaceae</taxon>
        <taxon>Pseudomonas</taxon>
    </lineage>
</organism>
<accession>A0A1H0QY20</accession>
<proteinExistence type="predicted"/>
<dbReference type="EMBL" id="LT629709">
    <property type="protein sequence ID" value="SDP22193.1"/>
    <property type="molecule type" value="Genomic_DNA"/>
</dbReference>
<reference evidence="2 7" key="4">
    <citation type="submission" date="2019-09" db="EMBL/GenBank/DDBJ databases">
        <title>Draft genome sequences of 48 bacterial type strains from the CCUG.</title>
        <authorList>
            <person name="Tunovic T."/>
            <person name="Pineiro-Iglesias B."/>
            <person name="Unosson C."/>
            <person name="Inganas E."/>
            <person name="Ohlen M."/>
            <person name="Cardew S."/>
            <person name="Jensie-Markopoulos S."/>
            <person name="Salva-Serra F."/>
            <person name="Jaen-Luchoro D."/>
            <person name="Karlsson R."/>
            <person name="Svensson-Stadler L."/>
            <person name="Chun J."/>
            <person name="Moore E."/>
        </authorList>
    </citation>
    <scope>NUCLEOTIDE SEQUENCE [LARGE SCALE GENOMIC DNA]</scope>
    <source>
        <strain evidence="2 7">CCUG 53116</strain>
    </source>
</reference>
<dbReference type="Proteomes" id="UP000460142">
    <property type="component" value="Unassembled WGS sequence"/>
</dbReference>
<name>A0A1H0QY20_PSERE</name>
<dbReference type="AlphaFoldDB" id="A0A1H0QY20"/>
<evidence type="ECO:0000313" key="7">
    <source>
        <dbReference type="Proteomes" id="UP000460142"/>
    </source>
</evidence>
<gene>
    <name evidence="3" type="ORF">BVK86_25575</name>
    <name evidence="2" type="ORF">F7R15_25890</name>
    <name evidence="4" type="ORF">SAMN04490202_3347</name>
</gene>
<evidence type="ECO:0000313" key="3">
    <source>
        <dbReference type="EMBL" id="OLT99459.1"/>
    </source>
</evidence>
<keyword evidence="1" id="KW-0472">Membrane</keyword>
<dbReference type="Proteomes" id="UP000198549">
    <property type="component" value="Chromosome I"/>
</dbReference>
<dbReference type="Proteomes" id="UP000186756">
    <property type="component" value="Unassembled WGS sequence"/>
</dbReference>
<dbReference type="EMBL" id="MSTQ01000023">
    <property type="protein sequence ID" value="OLT99459.1"/>
    <property type="molecule type" value="Genomic_DNA"/>
</dbReference>
<evidence type="ECO:0000313" key="2">
    <source>
        <dbReference type="EMBL" id="KAB0481168.1"/>
    </source>
</evidence>
<sequence length="84" mass="9439">MNVLDVVSIGALILLVVILLVLVMQALRLREIWQMLLGCQKTARLASIWELENKELRSALRAEKEHVEQLKGKVVILQALVPAV</sequence>
<evidence type="ECO:0000313" key="5">
    <source>
        <dbReference type="Proteomes" id="UP000186756"/>
    </source>
</evidence>
<evidence type="ECO:0000313" key="6">
    <source>
        <dbReference type="Proteomes" id="UP000198549"/>
    </source>
</evidence>
<reference evidence="4 6" key="1">
    <citation type="submission" date="2016-10" db="EMBL/GenBank/DDBJ databases">
        <authorList>
            <person name="de Groot N.N."/>
        </authorList>
    </citation>
    <scope>NUCLEOTIDE SEQUENCE [LARGE SCALE GENOMIC DNA]</scope>
    <source>
        <strain evidence="4 6">BS3776</strain>
    </source>
</reference>
<reference evidence="5" key="2">
    <citation type="submission" date="2017-01" db="EMBL/GenBank/DDBJ databases">
        <authorList>
            <person name="Poblete-Castro I."/>
        </authorList>
    </citation>
    <scope>NUCLEOTIDE SEQUENCE [LARGE SCALE GENOMIC DNA]</scope>
    <source>
        <strain evidence="5">DSM 18361 / CCUG 53116 / MT1</strain>
    </source>
</reference>
<dbReference type="OrthoDB" id="7029943at2"/>
<keyword evidence="5" id="KW-1185">Reference proteome</keyword>
<reference evidence="3" key="3">
    <citation type="submission" date="2017-01" db="EMBL/GenBank/DDBJ databases">
        <authorList>
            <person name="Mah S.A."/>
            <person name="Swanson W.J."/>
            <person name="Moy G.W."/>
            <person name="Vacquier V.D."/>
        </authorList>
    </citation>
    <scope>NUCLEOTIDE SEQUENCE [LARGE SCALE GENOMIC DNA]</scope>
    <source>
        <strain evidence="3">MT1</strain>
    </source>
</reference>
<evidence type="ECO:0000313" key="4">
    <source>
        <dbReference type="EMBL" id="SDP22193.1"/>
    </source>
</evidence>